<comment type="caution">
    <text evidence="3">The sequence shown here is derived from an EMBL/GenBank/DDBJ whole genome shotgun (WGS) entry which is preliminary data.</text>
</comment>
<proteinExistence type="predicted"/>
<keyword evidence="2" id="KW-0472">Membrane</keyword>
<keyword evidence="2" id="KW-1133">Transmembrane helix</keyword>
<feature type="region of interest" description="Disordered" evidence="1">
    <location>
        <begin position="309"/>
        <end position="328"/>
    </location>
</feature>
<dbReference type="Proteomes" id="UP001168821">
    <property type="component" value="Unassembled WGS sequence"/>
</dbReference>
<dbReference type="EMBL" id="JALNTZ010000005">
    <property type="protein sequence ID" value="KAJ3653053.1"/>
    <property type="molecule type" value="Genomic_DNA"/>
</dbReference>
<gene>
    <name evidence="3" type="ORF">Zmor_018971</name>
</gene>
<evidence type="ECO:0000256" key="2">
    <source>
        <dbReference type="SAM" id="Phobius"/>
    </source>
</evidence>
<evidence type="ECO:0000313" key="4">
    <source>
        <dbReference type="Proteomes" id="UP001168821"/>
    </source>
</evidence>
<dbReference type="AlphaFoldDB" id="A0AA38I8E3"/>
<reference evidence="3" key="1">
    <citation type="journal article" date="2023" name="G3 (Bethesda)">
        <title>Whole genome assemblies of Zophobas morio and Tenebrio molitor.</title>
        <authorList>
            <person name="Kaur S."/>
            <person name="Stinson S.A."/>
            <person name="diCenzo G.C."/>
        </authorList>
    </citation>
    <scope>NUCLEOTIDE SEQUENCE</scope>
    <source>
        <strain evidence="3">QUZm001</strain>
    </source>
</reference>
<keyword evidence="4" id="KW-1185">Reference proteome</keyword>
<evidence type="ECO:0000313" key="3">
    <source>
        <dbReference type="EMBL" id="KAJ3653053.1"/>
    </source>
</evidence>
<organism evidence="3 4">
    <name type="scientific">Zophobas morio</name>
    <dbReference type="NCBI Taxonomy" id="2755281"/>
    <lineage>
        <taxon>Eukaryota</taxon>
        <taxon>Metazoa</taxon>
        <taxon>Ecdysozoa</taxon>
        <taxon>Arthropoda</taxon>
        <taxon>Hexapoda</taxon>
        <taxon>Insecta</taxon>
        <taxon>Pterygota</taxon>
        <taxon>Neoptera</taxon>
        <taxon>Endopterygota</taxon>
        <taxon>Coleoptera</taxon>
        <taxon>Polyphaga</taxon>
        <taxon>Cucujiformia</taxon>
        <taxon>Tenebrionidae</taxon>
        <taxon>Zophobas</taxon>
    </lineage>
</organism>
<accession>A0AA38I8E3</accession>
<name>A0AA38I8E3_9CUCU</name>
<evidence type="ECO:0000256" key="1">
    <source>
        <dbReference type="SAM" id="MobiDB-lite"/>
    </source>
</evidence>
<feature type="transmembrane region" description="Helical" evidence="2">
    <location>
        <begin position="424"/>
        <end position="445"/>
    </location>
</feature>
<keyword evidence="2" id="KW-0812">Transmembrane</keyword>
<protein>
    <submittedName>
        <fullName evidence="3">Uncharacterized protein</fullName>
    </submittedName>
</protein>
<sequence length="496" mass="56718">MNCDFASSAPGSLPRLVPELRKAECVWWPTATTRVVAISTYPPLVELQHAENLLESGTWENDDWITKDSSNIISPVTDKRWEDFGLIKSNYFYFTNATSAIFSLYGAENIEIFGDDGESLDYVKQSLNNTEEWNTFTIFFKDNYINYFINNNHIRRHPLKPTHLALKTEEEAYFKMHNYKYKEATDVTNTRSGPTSLKIPPVSNSALILYISLCRSCVLEVEYDGKIKNIPSHIKETTDVFDEWQEFKININSSKTSQVNFTRKKNNQTEDGYWRLDARLYNNEYNVVAYNIPNDIKPEDVRCKYLQPSNTEKPNRAKRRANPSDSSTDDIAKCLLGMADKCDISCASILGDRYSQCQGHKICDVEGCKCHPCYTGDWCNKRDDTESVCQVHHESFLDDTIKGAKQDLSKQFSTNFFTGVTGGWMSWSNIILWAVVLSVIIIEGARRIKNRYTRLSTLSVEDGEAEEQLSASNMSYTDNSNKTSTDSVCNFNLRLK</sequence>